<name>A0A2P2P5J5_RHIMU</name>
<organism evidence="1">
    <name type="scientific">Rhizophora mucronata</name>
    <name type="common">Asiatic mangrove</name>
    <dbReference type="NCBI Taxonomy" id="61149"/>
    <lineage>
        <taxon>Eukaryota</taxon>
        <taxon>Viridiplantae</taxon>
        <taxon>Streptophyta</taxon>
        <taxon>Embryophyta</taxon>
        <taxon>Tracheophyta</taxon>
        <taxon>Spermatophyta</taxon>
        <taxon>Magnoliopsida</taxon>
        <taxon>eudicotyledons</taxon>
        <taxon>Gunneridae</taxon>
        <taxon>Pentapetalae</taxon>
        <taxon>rosids</taxon>
        <taxon>fabids</taxon>
        <taxon>Malpighiales</taxon>
        <taxon>Rhizophoraceae</taxon>
        <taxon>Rhizophora</taxon>
    </lineage>
</organism>
<accession>A0A2P2P5J5</accession>
<protein>
    <submittedName>
        <fullName evidence="1">Uncharacterized protein</fullName>
    </submittedName>
</protein>
<proteinExistence type="predicted"/>
<sequence length="15" mass="1855">MEQENQHAHYPNKKT</sequence>
<dbReference type="EMBL" id="GGEC01069503">
    <property type="protein sequence ID" value="MBX49987.1"/>
    <property type="molecule type" value="Transcribed_RNA"/>
</dbReference>
<evidence type="ECO:0000313" key="1">
    <source>
        <dbReference type="EMBL" id="MBX49987.1"/>
    </source>
</evidence>
<reference evidence="1" key="1">
    <citation type="submission" date="2018-02" db="EMBL/GenBank/DDBJ databases">
        <title>Rhizophora mucronata_Transcriptome.</title>
        <authorList>
            <person name="Meera S.P."/>
            <person name="Sreeshan A."/>
            <person name="Augustine A."/>
        </authorList>
    </citation>
    <scope>NUCLEOTIDE SEQUENCE</scope>
    <source>
        <tissue evidence="1">Leaf</tissue>
    </source>
</reference>